<evidence type="ECO:0000313" key="3">
    <source>
        <dbReference type="Proteomes" id="UP000489600"/>
    </source>
</evidence>
<protein>
    <submittedName>
        <fullName evidence="2">Uncharacterized protein</fullName>
    </submittedName>
</protein>
<comment type="caution">
    <text evidence="2">The sequence shown here is derived from an EMBL/GenBank/DDBJ whole genome shotgun (WGS) entry which is preliminary data.</text>
</comment>
<gene>
    <name evidence="2" type="ORF">ANE_LOCUS25627</name>
</gene>
<dbReference type="Proteomes" id="UP000489600">
    <property type="component" value="Unassembled WGS sequence"/>
</dbReference>
<sequence>MDYEETFAYSVLTVYRPNLCWADQIFSSSQSPMVTPPELQESHQPPEPSDPPLSLRLASSPWFSPPVVK</sequence>
<accession>A0A565CN80</accession>
<evidence type="ECO:0000313" key="2">
    <source>
        <dbReference type="EMBL" id="VVB15183.1"/>
    </source>
</evidence>
<evidence type="ECO:0000256" key="1">
    <source>
        <dbReference type="SAM" id="MobiDB-lite"/>
    </source>
</evidence>
<feature type="region of interest" description="Disordered" evidence="1">
    <location>
        <begin position="30"/>
        <end position="69"/>
    </location>
</feature>
<name>A0A565CN80_9BRAS</name>
<proteinExistence type="predicted"/>
<dbReference type="EMBL" id="CABITT030000008">
    <property type="protein sequence ID" value="VVB15183.1"/>
    <property type="molecule type" value="Genomic_DNA"/>
</dbReference>
<keyword evidence="3" id="KW-1185">Reference proteome</keyword>
<organism evidence="2 3">
    <name type="scientific">Arabis nemorensis</name>
    <dbReference type="NCBI Taxonomy" id="586526"/>
    <lineage>
        <taxon>Eukaryota</taxon>
        <taxon>Viridiplantae</taxon>
        <taxon>Streptophyta</taxon>
        <taxon>Embryophyta</taxon>
        <taxon>Tracheophyta</taxon>
        <taxon>Spermatophyta</taxon>
        <taxon>Magnoliopsida</taxon>
        <taxon>eudicotyledons</taxon>
        <taxon>Gunneridae</taxon>
        <taxon>Pentapetalae</taxon>
        <taxon>rosids</taxon>
        <taxon>malvids</taxon>
        <taxon>Brassicales</taxon>
        <taxon>Brassicaceae</taxon>
        <taxon>Arabideae</taxon>
        <taxon>Arabis</taxon>
    </lineage>
</organism>
<dbReference type="AlphaFoldDB" id="A0A565CN80"/>
<reference evidence="2" key="1">
    <citation type="submission" date="2019-07" db="EMBL/GenBank/DDBJ databases">
        <authorList>
            <person name="Dittberner H."/>
        </authorList>
    </citation>
    <scope>NUCLEOTIDE SEQUENCE [LARGE SCALE GENOMIC DNA]</scope>
</reference>